<evidence type="ECO:0000259" key="5">
    <source>
        <dbReference type="Pfam" id="PF17384"/>
    </source>
</evidence>
<organism evidence="6 7">
    <name type="scientific">Candidatus Korobacter versatilis</name>
    <dbReference type="NCBI Taxonomy" id="658062"/>
    <lineage>
        <taxon>Bacteria</taxon>
        <taxon>Pseudomonadati</taxon>
        <taxon>Acidobacteriota</taxon>
        <taxon>Terriglobia</taxon>
        <taxon>Terriglobales</taxon>
        <taxon>Candidatus Korobacteraceae</taxon>
        <taxon>Candidatus Korobacter</taxon>
    </lineage>
</organism>
<accession>A0A932A9Q7</accession>
<reference evidence="6" key="1">
    <citation type="submission" date="2020-07" db="EMBL/GenBank/DDBJ databases">
        <title>Huge and variable diversity of episymbiotic CPR bacteria and DPANN archaea in groundwater ecosystems.</title>
        <authorList>
            <person name="He C.Y."/>
            <person name="Keren R."/>
            <person name="Whittaker M."/>
            <person name="Farag I.F."/>
            <person name="Doudna J."/>
            <person name="Cate J.H.D."/>
            <person name="Banfield J.F."/>
        </authorList>
    </citation>
    <scope>NUCLEOTIDE SEQUENCE</scope>
    <source>
        <strain evidence="6">NC_groundwater_580_Pr5_B-0.1um_64_19</strain>
    </source>
</reference>
<dbReference type="GO" id="GO:0005829">
    <property type="term" value="C:cytosol"/>
    <property type="evidence" value="ECO:0007669"/>
    <property type="project" value="TreeGrafter"/>
</dbReference>
<dbReference type="Pfam" id="PF02576">
    <property type="entry name" value="RimP_N"/>
    <property type="match status" value="1"/>
</dbReference>
<comment type="caution">
    <text evidence="6">The sequence shown here is derived from an EMBL/GenBank/DDBJ whole genome shotgun (WGS) entry which is preliminary data.</text>
</comment>
<keyword evidence="1 3" id="KW-0963">Cytoplasm</keyword>
<dbReference type="GO" id="GO:0000028">
    <property type="term" value="P:ribosomal small subunit assembly"/>
    <property type="evidence" value="ECO:0007669"/>
    <property type="project" value="TreeGrafter"/>
</dbReference>
<dbReference type="HAMAP" id="MF_01077">
    <property type="entry name" value="RimP"/>
    <property type="match status" value="1"/>
</dbReference>
<dbReference type="InterPro" id="IPR028998">
    <property type="entry name" value="RimP_C"/>
</dbReference>
<dbReference type="InterPro" id="IPR028989">
    <property type="entry name" value="RimP_N"/>
</dbReference>
<dbReference type="PANTHER" id="PTHR33867">
    <property type="entry name" value="RIBOSOME MATURATION FACTOR RIMP"/>
    <property type="match status" value="1"/>
</dbReference>
<dbReference type="Gene3D" id="2.30.30.180">
    <property type="entry name" value="Ribosome maturation factor RimP, C-terminal domain"/>
    <property type="match status" value="1"/>
</dbReference>
<dbReference type="Gene3D" id="3.30.300.70">
    <property type="entry name" value="RimP-like superfamily, N-terminal"/>
    <property type="match status" value="1"/>
</dbReference>
<dbReference type="Proteomes" id="UP000779809">
    <property type="component" value="Unassembled WGS sequence"/>
</dbReference>
<feature type="domain" description="Ribosome maturation factor RimP N-terminal" evidence="4">
    <location>
        <begin position="11"/>
        <end position="96"/>
    </location>
</feature>
<dbReference type="EMBL" id="JACPNR010000013">
    <property type="protein sequence ID" value="MBI2679247.1"/>
    <property type="molecule type" value="Genomic_DNA"/>
</dbReference>
<evidence type="ECO:0000313" key="6">
    <source>
        <dbReference type="EMBL" id="MBI2679247.1"/>
    </source>
</evidence>
<feature type="domain" description="Ribosome maturation factor RimP C-terminal" evidence="5">
    <location>
        <begin position="101"/>
        <end position="174"/>
    </location>
</feature>
<dbReference type="InterPro" id="IPR003728">
    <property type="entry name" value="Ribosome_maturation_RimP"/>
</dbReference>
<dbReference type="PANTHER" id="PTHR33867:SF1">
    <property type="entry name" value="RIBOSOME MATURATION FACTOR RIMP"/>
    <property type="match status" value="1"/>
</dbReference>
<keyword evidence="2 3" id="KW-0690">Ribosome biogenesis</keyword>
<sequence length="175" mass="19015">MALELDKVRGIAERVAKDLGLEVADVEFRGGAGKGGRLLRVYIEKAGAAAHGNDPQYCVTHEDCARLSGEMSTILDIEDVVPGSTYLLEVSSPGLDRKLGTAGDFGRFVGSRVKLMTREPVEQNRHWEGRLEAFGAGHLTLDVTPPKKKNKPALAERKLQVELANVEKANLVPEI</sequence>
<dbReference type="SUPFAM" id="SSF75420">
    <property type="entry name" value="YhbC-like, N-terminal domain"/>
    <property type="match status" value="1"/>
</dbReference>
<gene>
    <name evidence="3" type="primary">rimP</name>
    <name evidence="6" type="ORF">HYX28_10750</name>
</gene>
<dbReference type="SUPFAM" id="SSF74942">
    <property type="entry name" value="YhbC-like, C-terminal domain"/>
    <property type="match status" value="1"/>
</dbReference>
<dbReference type="InterPro" id="IPR035956">
    <property type="entry name" value="RimP_N_sf"/>
</dbReference>
<protein>
    <recommendedName>
        <fullName evidence="3">Ribosome maturation factor RimP</fullName>
    </recommendedName>
</protein>
<evidence type="ECO:0000313" key="7">
    <source>
        <dbReference type="Proteomes" id="UP000779809"/>
    </source>
</evidence>
<dbReference type="GO" id="GO:0006412">
    <property type="term" value="P:translation"/>
    <property type="evidence" value="ECO:0007669"/>
    <property type="project" value="TreeGrafter"/>
</dbReference>
<evidence type="ECO:0000256" key="1">
    <source>
        <dbReference type="ARBA" id="ARBA00022490"/>
    </source>
</evidence>
<comment type="subcellular location">
    <subcellularLocation>
        <location evidence="3">Cytoplasm</location>
    </subcellularLocation>
</comment>
<dbReference type="Pfam" id="PF17384">
    <property type="entry name" value="DUF150_C"/>
    <property type="match status" value="1"/>
</dbReference>
<evidence type="ECO:0000256" key="2">
    <source>
        <dbReference type="ARBA" id="ARBA00022517"/>
    </source>
</evidence>
<evidence type="ECO:0000259" key="4">
    <source>
        <dbReference type="Pfam" id="PF02576"/>
    </source>
</evidence>
<evidence type="ECO:0000256" key="3">
    <source>
        <dbReference type="HAMAP-Rule" id="MF_01077"/>
    </source>
</evidence>
<dbReference type="AlphaFoldDB" id="A0A932A9Q7"/>
<name>A0A932A9Q7_9BACT</name>
<dbReference type="InterPro" id="IPR036847">
    <property type="entry name" value="RimP_C_sf"/>
</dbReference>
<comment type="similarity">
    <text evidence="3">Belongs to the RimP family.</text>
</comment>
<comment type="function">
    <text evidence="3">Required for maturation of 30S ribosomal subunits.</text>
</comment>
<dbReference type="CDD" id="cd01734">
    <property type="entry name" value="YlxS_C"/>
    <property type="match status" value="1"/>
</dbReference>
<proteinExistence type="inferred from homology"/>